<evidence type="ECO:0000313" key="2">
    <source>
        <dbReference type="EMBL" id="MXP08762.1"/>
    </source>
</evidence>
<feature type="signal peptide" evidence="1">
    <location>
        <begin position="1"/>
        <end position="18"/>
    </location>
</feature>
<dbReference type="InterPro" id="IPR010239">
    <property type="entry name" value="CHP02001"/>
</dbReference>
<sequence>MRILLVPTAILFATPSVAQDSYDTDPPPVIELSGEASVMTDYRFRGISYSDGDVAARFNLEAHHASGFYAGVGARTVGGGPQAGDLEFEPYAGWKNSIAPLIDLDVGVARRIYTGVPAGLPSDYWEPYAGVVGQLGPAKLRLGAAWAPGQDALLDEDNLYLSADAEFGLPFSPLTVEAHVGQSEGPLSAGALVGPGDSTTDWSVGARYTFLPALTARVQYIGNDANSVDGLTDDTVVGSVIFRF</sequence>
<dbReference type="Gene3D" id="2.40.160.10">
    <property type="entry name" value="Porin"/>
    <property type="match status" value="1"/>
</dbReference>
<evidence type="ECO:0000256" key="1">
    <source>
        <dbReference type="SAM" id="SignalP"/>
    </source>
</evidence>
<proteinExistence type="predicted"/>
<dbReference type="Proteomes" id="UP000429229">
    <property type="component" value="Unassembled WGS sequence"/>
</dbReference>
<protein>
    <recommendedName>
        <fullName evidence="4">Porin</fullName>
    </recommendedName>
</protein>
<evidence type="ECO:0000313" key="3">
    <source>
        <dbReference type="Proteomes" id="UP000429229"/>
    </source>
</evidence>
<feature type="chain" id="PRO_5026214699" description="Porin" evidence="1">
    <location>
        <begin position="19"/>
        <end position="244"/>
    </location>
</feature>
<keyword evidence="1" id="KW-0732">Signal</keyword>
<dbReference type="InterPro" id="IPR023614">
    <property type="entry name" value="Porin_dom_sf"/>
</dbReference>
<dbReference type="OrthoDB" id="9793561at2"/>
<dbReference type="EMBL" id="WTYR01000001">
    <property type="protein sequence ID" value="MXP08762.1"/>
    <property type="molecule type" value="Genomic_DNA"/>
</dbReference>
<organism evidence="2 3">
    <name type="scientific">Alteriqipengyuania halimionae</name>
    <dbReference type="NCBI Taxonomy" id="1926630"/>
    <lineage>
        <taxon>Bacteria</taxon>
        <taxon>Pseudomonadati</taxon>
        <taxon>Pseudomonadota</taxon>
        <taxon>Alphaproteobacteria</taxon>
        <taxon>Sphingomonadales</taxon>
        <taxon>Erythrobacteraceae</taxon>
        <taxon>Alteriqipengyuania</taxon>
    </lineage>
</organism>
<gene>
    <name evidence="2" type="ORF">GRI68_01030</name>
</gene>
<reference evidence="2 3" key="1">
    <citation type="submission" date="2019-12" db="EMBL/GenBank/DDBJ databases">
        <title>Genomic-based taxomic classification of the family Erythrobacteraceae.</title>
        <authorList>
            <person name="Xu L."/>
        </authorList>
    </citation>
    <scope>NUCLEOTIDE SEQUENCE [LARGE SCALE GENOMIC DNA]</scope>
    <source>
        <strain evidence="2 3">LMG 29519</strain>
    </source>
</reference>
<evidence type="ECO:0008006" key="4">
    <source>
        <dbReference type="Google" id="ProtNLM"/>
    </source>
</evidence>
<dbReference type="NCBIfam" id="TIGR02001">
    <property type="entry name" value="gcw_chp"/>
    <property type="match status" value="1"/>
</dbReference>
<accession>A0A6I4U2Q2</accession>
<keyword evidence="3" id="KW-1185">Reference proteome</keyword>
<dbReference type="AlphaFoldDB" id="A0A6I4U2Q2"/>
<dbReference type="SUPFAM" id="SSF56935">
    <property type="entry name" value="Porins"/>
    <property type="match status" value="1"/>
</dbReference>
<comment type="caution">
    <text evidence="2">The sequence shown here is derived from an EMBL/GenBank/DDBJ whole genome shotgun (WGS) entry which is preliminary data.</text>
</comment>
<dbReference type="RefSeq" id="WP_160615292.1">
    <property type="nucleotide sequence ID" value="NZ_WTYR01000001.1"/>
</dbReference>
<dbReference type="Pfam" id="PF09694">
    <property type="entry name" value="Gcw_chp"/>
    <property type="match status" value="1"/>
</dbReference>
<name>A0A6I4U2Q2_9SPHN</name>